<evidence type="ECO:0000256" key="2">
    <source>
        <dbReference type="ARBA" id="ARBA00003091"/>
    </source>
</evidence>
<organism evidence="20 21">
    <name type="scientific">Rhizophlyctis rosea</name>
    <dbReference type="NCBI Taxonomy" id="64517"/>
    <lineage>
        <taxon>Eukaryota</taxon>
        <taxon>Fungi</taxon>
        <taxon>Fungi incertae sedis</taxon>
        <taxon>Chytridiomycota</taxon>
        <taxon>Chytridiomycota incertae sedis</taxon>
        <taxon>Chytridiomycetes</taxon>
        <taxon>Rhizophlyctidales</taxon>
        <taxon>Rhizophlyctidaceae</taxon>
        <taxon>Rhizophlyctis</taxon>
    </lineage>
</organism>
<evidence type="ECO:0000256" key="14">
    <source>
        <dbReference type="ARBA" id="ARBA00023145"/>
    </source>
</evidence>
<evidence type="ECO:0000259" key="19">
    <source>
        <dbReference type="PROSITE" id="PS52035"/>
    </source>
</evidence>
<dbReference type="FunFam" id="3.40.630.10:FF:000040">
    <property type="entry name" value="zinc carboxypeptidase"/>
    <property type="match status" value="1"/>
</dbReference>
<comment type="similarity">
    <text evidence="4 17">Belongs to the peptidase M14 family.</text>
</comment>
<dbReference type="InterPro" id="IPR036990">
    <property type="entry name" value="M14A-like_propep"/>
</dbReference>
<feature type="signal peptide" evidence="18">
    <location>
        <begin position="1"/>
        <end position="17"/>
    </location>
</feature>
<sequence length="464" mass="51764">MKKTLILTLGLLQLGSCFLIPPSLTDGALGRLRKQLNKYELYEVGPNRVRFDSHEVWRVNVVNDVQVKVLHSLEEVGDVDIWANSPTLHYMDIRVEPENVKSVRAAIDALSPAPSVSILIDDVQSLIEKENIKHALMDDDSDNQQVLGDSSSSKDYFTSYHKIEEIQHFYDSLQKQYPDLVKPVEVGKTYEGRVIKGIEIDATNGTKANVRDVVFHGGIHAREWIGPAVVTYMANELLSKYKEDNTVTDLLSKFRFVIIPVLNVDGYVYTHEKNRMWRKNRQPNSLPFCVGTDPNRNWGYKWGKGGSSTSPCSEAYQGPSAFSAPEAKAMADYLKRRAPNVVAYIDFHAYSQLWMSPFGADCNEYPKDNDKIQAAGNAAAKALKAVHGSSFAVGSICEIIYQASGSSVDWAYAEANVTYSYGVELRDRGKYGFILPADQIIPSGEETFAALVALTQYIAKDLQL</sequence>
<comment type="subcellular location">
    <subcellularLocation>
        <location evidence="3">Secreted</location>
    </subcellularLocation>
</comment>
<dbReference type="GO" id="GO:0004181">
    <property type="term" value="F:metallocarboxypeptidase activity"/>
    <property type="evidence" value="ECO:0007669"/>
    <property type="project" value="InterPro"/>
</dbReference>
<evidence type="ECO:0000256" key="15">
    <source>
        <dbReference type="ARBA" id="ARBA00023157"/>
    </source>
</evidence>
<evidence type="ECO:0000256" key="4">
    <source>
        <dbReference type="ARBA" id="ARBA00005988"/>
    </source>
</evidence>
<keyword evidence="13" id="KW-0482">Metalloprotease</keyword>
<dbReference type="SMART" id="SM00631">
    <property type="entry name" value="Zn_pept"/>
    <property type="match status" value="1"/>
</dbReference>
<evidence type="ECO:0000256" key="18">
    <source>
        <dbReference type="SAM" id="SignalP"/>
    </source>
</evidence>
<feature type="chain" id="PRO_5041964270" description="Carboxypeptidase M14A" evidence="18">
    <location>
        <begin position="18"/>
        <end position="464"/>
    </location>
</feature>
<keyword evidence="14" id="KW-0865">Zymogen</keyword>
<keyword evidence="7" id="KW-0645">Protease</keyword>
<dbReference type="SUPFAM" id="SSF53187">
    <property type="entry name" value="Zn-dependent exopeptidases"/>
    <property type="match status" value="1"/>
</dbReference>
<dbReference type="InterPro" id="IPR000834">
    <property type="entry name" value="Peptidase_M14"/>
</dbReference>
<dbReference type="GO" id="GO:0006508">
    <property type="term" value="P:proteolysis"/>
    <property type="evidence" value="ECO:0007669"/>
    <property type="project" value="UniProtKB-KW"/>
</dbReference>
<comment type="function">
    <text evidence="2">Extracellular metalloprotease that contributes to pathogenicity.</text>
</comment>
<evidence type="ECO:0000256" key="7">
    <source>
        <dbReference type="ARBA" id="ARBA00022670"/>
    </source>
</evidence>
<keyword evidence="21" id="KW-1185">Reference proteome</keyword>
<evidence type="ECO:0000256" key="13">
    <source>
        <dbReference type="ARBA" id="ARBA00023049"/>
    </source>
</evidence>
<dbReference type="Proteomes" id="UP001212841">
    <property type="component" value="Unassembled WGS sequence"/>
</dbReference>
<keyword evidence="9 18" id="KW-0732">Signal</keyword>
<evidence type="ECO:0000256" key="12">
    <source>
        <dbReference type="ARBA" id="ARBA00023026"/>
    </source>
</evidence>
<accession>A0AAD5SFU4</accession>
<comment type="caution">
    <text evidence="20">The sequence shown here is derived from an EMBL/GenBank/DDBJ whole genome shotgun (WGS) entry which is preliminary data.</text>
</comment>
<keyword evidence="10" id="KW-0378">Hydrolase</keyword>
<dbReference type="InterPro" id="IPR003146">
    <property type="entry name" value="M14A_act_pep"/>
</dbReference>
<keyword evidence="6" id="KW-0121">Carboxypeptidase</keyword>
<dbReference type="Gene3D" id="3.40.630.10">
    <property type="entry name" value="Zn peptidases"/>
    <property type="match status" value="1"/>
</dbReference>
<keyword evidence="11" id="KW-0862">Zinc</keyword>
<evidence type="ECO:0000256" key="11">
    <source>
        <dbReference type="ARBA" id="ARBA00022833"/>
    </source>
</evidence>
<dbReference type="EMBL" id="JADGJD010000226">
    <property type="protein sequence ID" value="KAJ3053216.1"/>
    <property type="molecule type" value="Genomic_DNA"/>
</dbReference>
<gene>
    <name evidence="20" type="primary">CPB2</name>
    <name evidence="20" type="ORF">HK097_004768</name>
</gene>
<keyword evidence="12" id="KW-0843">Virulence</keyword>
<feature type="domain" description="Peptidase M14" evidence="19">
    <location>
        <begin position="159"/>
        <end position="458"/>
    </location>
</feature>
<dbReference type="GO" id="GO:0008270">
    <property type="term" value="F:zinc ion binding"/>
    <property type="evidence" value="ECO:0007669"/>
    <property type="project" value="InterPro"/>
</dbReference>
<dbReference type="CDD" id="cd03860">
    <property type="entry name" value="M14_CP_A-B_like"/>
    <property type="match status" value="1"/>
</dbReference>
<evidence type="ECO:0000256" key="9">
    <source>
        <dbReference type="ARBA" id="ARBA00022729"/>
    </source>
</evidence>
<dbReference type="GO" id="GO:0005615">
    <property type="term" value="C:extracellular space"/>
    <property type="evidence" value="ECO:0007669"/>
    <property type="project" value="TreeGrafter"/>
</dbReference>
<reference evidence="20" key="1">
    <citation type="submission" date="2020-05" db="EMBL/GenBank/DDBJ databases">
        <title>Phylogenomic resolution of chytrid fungi.</title>
        <authorList>
            <person name="Stajich J.E."/>
            <person name="Amses K."/>
            <person name="Simmons R."/>
            <person name="Seto K."/>
            <person name="Myers J."/>
            <person name="Bonds A."/>
            <person name="Quandt C.A."/>
            <person name="Barry K."/>
            <person name="Liu P."/>
            <person name="Grigoriev I."/>
            <person name="Longcore J.E."/>
            <person name="James T.Y."/>
        </authorList>
    </citation>
    <scope>NUCLEOTIDE SEQUENCE</scope>
    <source>
        <strain evidence="20">JEL0318</strain>
    </source>
</reference>
<dbReference type="Pfam" id="PF00246">
    <property type="entry name" value="Peptidase_M14"/>
    <property type="match status" value="1"/>
</dbReference>
<keyword evidence="8" id="KW-0479">Metal-binding</keyword>
<evidence type="ECO:0000256" key="1">
    <source>
        <dbReference type="ARBA" id="ARBA00001947"/>
    </source>
</evidence>
<comment type="cofactor">
    <cofactor evidence="1">
        <name>Zn(2+)</name>
        <dbReference type="ChEBI" id="CHEBI:29105"/>
    </cofactor>
</comment>
<dbReference type="PANTHER" id="PTHR11705:SF143">
    <property type="entry name" value="SLL0236 PROTEIN"/>
    <property type="match status" value="1"/>
</dbReference>
<protein>
    <recommendedName>
        <fullName evidence="16">Carboxypeptidase M14A</fullName>
    </recommendedName>
</protein>
<dbReference type="PRINTS" id="PR00765">
    <property type="entry name" value="CRBOXYPTASEA"/>
</dbReference>
<evidence type="ECO:0000256" key="3">
    <source>
        <dbReference type="ARBA" id="ARBA00004613"/>
    </source>
</evidence>
<evidence type="ECO:0000256" key="16">
    <source>
        <dbReference type="ARBA" id="ARBA00081330"/>
    </source>
</evidence>
<evidence type="ECO:0000256" key="17">
    <source>
        <dbReference type="PROSITE-ProRule" id="PRU01379"/>
    </source>
</evidence>
<feature type="active site" description="Proton donor/acceptor" evidence="17">
    <location>
        <position position="424"/>
    </location>
</feature>
<dbReference type="Pfam" id="PF02244">
    <property type="entry name" value="Propep_M14"/>
    <property type="match status" value="1"/>
</dbReference>
<proteinExistence type="inferred from homology"/>
<name>A0AAD5SFU4_9FUNG</name>
<evidence type="ECO:0000256" key="8">
    <source>
        <dbReference type="ARBA" id="ARBA00022723"/>
    </source>
</evidence>
<keyword evidence="15" id="KW-1015">Disulfide bond</keyword>
<evidence type="ECO:0000256" key="10">
    <source>
        <dbReference type="ARBA" id="ARBA00022801"/>
    </source>
</evidence>
<dbReference type="PROSITE" id="PS52035">
    <property type="entry name" value="PEPTIDASE_M14"/>
    <property type="match status" value="1"/>
</dbReference>
<evidence type="ECO:0000256" key="6">
    <source>
        <dbReference type="ARBA" id="ARBA00022645"/>
    </source>
</evidence>
<evidence type="ECO:0000313" key="21">
    <source>
        <dbReference type="Proteomes" id="UP001212841"/>
    </source>
</evidence>
<dbReference type="PANTHER" id="PTHR11705">
    <property type="entry name" value="PROTEASE FAMILY M14 CARBOXYPEPTIDASE A,B"/>
    <property type="match status" value="1"/>
</dbReference>
<evidence type="ECO:0000256" key="5">
    <source>
        <dbReference type="ARBA" id="ARBA00022525"/>
    </source>
</evidence>
<keyword evidence="5" id="KW-0964">Secreted</keyword>
<dbReference type="SUPFAM" id="SSF54897">
    <property type="entry name" value="Protease propeptides/inhibitors"/>
    <property type="match status" value="1"/>
</dbReference>
<dbReference type="AlphaFoldDB" id="A0AAD5SFU4"/>
<evidence type="ECO:0000313" key="20">
    <source>
        <dbReference type="EMBL" id="KAJ3053216.1"/>
    </source>
</evidence>
<dbReference type="Gene3D" id="3.30.70.340">
    <property type="entry name" value="Metallocarboxypeptidase-like"/>
    <property type="match status" value="1"/>
</dbReference>